<evidence type="ECO:0000256" key="1">
    <source>
        <dbReference type="ARBA" id="ARBA00010296"/>
    </source>
</evidence>
<keyword evidence="2" id="KW-1003">Cell membrane</keyword>
<evidence type="ECO:0000256" key="7">
    <source>
        <dbReference type="SAM" id="SignalP"/>
    </source>
</evidence>
<dbReference type="Pfam" id="PF08085">
    <property type="entry name" value="Entericidin"/>
    <property type="match status" value="1"/>
</dbReference>
<comment type="caution">
    <text evidence="8">The sequence shown here is derived from an EMBL/GenBank/DDBJ whole genome shotgun (WGS) entry which is preliminary data.</text>
</comment>
<reference evidence="8 9" key="1">
    <citation type="submission" date="2024-02" db="EMBL/GenBank/DDBJ databases">
        <title>New thermophilic sulfur-oxidizing bacteria from a hot springs of the Uzon caldera (Kamchatka, Russia).</title>
        <authorList>
            <person name="Dukat A.M."/>
            <person name="Elcheninov A.G."/>
            <person name="Frolov E.N."/>
        </authorList>
    </citation>
    <scope>NUCLEOTIDE SEQUENCE [LARGE SCALE GENOMIC DNA]</scope>
    <source>
        <strain evidence="8 9">AK1</strain>
    </source>
</reference>
<evidence type="ECO:0000256" key="5">
    <source>
        <dbReference type="ARBA" id="ARBA00023139"/>
    </source>
</evidence>
<keyword evidence="5" id="KW-0564">Palmitate</keyword>
<keyword evidence="4" id="KW-0472">Membrane</keyword>
<keyword evidence="9" id="KW-1185">Reference proteome</keyword>
<protein>
    <submittedName>
        <fullName evidence="8">Entericidin A/B family lipoprotein</fullName>
    </submittedName>
</protein>
<evidence type="ECO:0000256" key="2">
    <source>
        <dbReference type="ARBA" id="ARBA00022475"/>
    </source>
</evidence>
<name>A0ABV0EHS1_9BURK</name>
<dbReference type="InterPro" id="IPR012556">
    <property type="entry name" value="Entericidin"/>
</dbReference>
<keyword evidence="3 7" id="KW-0732">Signal</keyword>
<feature type="signal peptide" evidence="7">
    <location>
        <begin position="1"/>
        <end position="18"/>
    </location>
</feature>
<feature type="chain" id="PRO_5047103760" evidence="7">
    <location>
        <begin position="19"/>
        <end position="41"/>
    </location>
</feature>
<evidence type="ECO:0000256" key="4">
    <source>
        <dbReference type="ARBA" id="ARBA00023136"/>
    </source>
</evidence>
<gene>
    <name evidence="8" type="ORF">V6E02_10070</name>
</gene>
<comment type="similarity">
    <text evidence="1">Belongs to the EcnA/EcnB lipoprotein family.</text>
</comment>
<dbReference type="EMBL" id="JBAJEX010000008">
    <property type="protein sequence ID" value="MEO1767555.1"/>
    <property type="molecule type" value="Genomic_DNA"/>
</dbReference>
<evidence type="ECO:0000256" key="6">
    <source>
        <dbReference type="ARBA" id="ARBA00023288"/>
    </source>
</evidence>
<evidence type="ECO:0000313" key="9">
    <source>
        <dbReference type="Proteomes" id="UP001482231"/>
    </source>
</evidence>
<dbReference type="Proteomes" id="UP001482231">
    <property type="component" value="Unassembled WGS sequence"/>
</dbReference>
<keyword evidence="6 8" id="KW-0449">Lipoprotein</keyword>
<evidence type="ECO:0000256" key="3">
    <source>
        <dbReference type="ARBA" id="ARBA00022729"/>
    </source>
</evidence>
<proteinExistence type="inferred from homology"/>
<sequence length="41" mass="4441">MKKLSLLFLLLAMMTLSACNTIEGMGKDIKKGGEIIEKAAK</sequence>
<accession>A0ABV0EHS1</accession>
<evidence type="ECO:0000313" key="8">
    <source>
        <dbReference type="EMBL" id="MEO1767555.1"/>
    </source>
</evidence>
<dbReference type="RefSeq" id="WP_347308667.1">
    <property type="nucleotide sequence ID" value="NZ_JBAJEX010000008.1"/>
</dbReference>
<organism evidence="8 9">
    <name type="scientific">Thiobacter aerophilum</name>
    <dbReference type="NCBI Taxonomy" id="3121275"/>
    <lineage>
        <taxon>Bacteria</taxon>
        <taxon>Pseudomonadati</taxon>
        <taxon>Pseudomonadota</taxon>
        <taxon>Betaproteobacteria</taxon>
        <taxon>Burkholderiales</taxon>
        <taxon>Thiobacteraceae</taxon>
        <taxon>Thiobacter</taxon>
    </lineage>
</organism>
<dbReference type="PROSITE" id="PS51257">
    <property type="entry name" value="PROKAR_LIPOPROTEIN"/>
    <property type="match status" value="1"/>
</dbReference>